<dbReference type="EMBL" id="CP063373">
    <property type="protein sequence ID" value="QOV36597.1"/>
    <property type="molecule type" value="Genomic_DNA"/>
</dbReference>
<dbReference type="Gene3D" id="1.20.910.10">
    <property type="entry name" value="Heme oxygenase-like"/>
    <property type="match status" value="1"/>
</dbReference>
<dbReference type="Pfam" id="PF14518">
    <property type="entry name" value="Haem_oxygenas_2"/>
    <property type="match status" value="1"/>
</dbReference>
<keyword evidence="1" id="KW-0560">Oxidoreductase</keyword>
<evidence type="ECO:0000313" key="2">
    <source>
        <dbReference type="EMBL" id="QOV36597.1"/>
    </source>
</evidence>
<dbReference type="InterPro" id="IPR016084">
    <property type="entry name" value="Haem_Oase-like_multi-hlx"/>
</dbReference>
<dbReference type="Proteomes" id="UP000594205">
    <property type="component" value="Chromosome"/>
</dbReference>
<reference evidence="2 3" key="1">
    <citation type="submission" date="2020-10" db="EMBL/GenBank/DDBJ databases">
        <title>Streptomyces ferrugineus complate genome analysis.</title>
        <authorList>
            <person name="Anwar N."/>
        </authorList>
    </citation>
    <scope>NUCLEOTIDE SEQUENCE [LARGE SCALE GENOMIC DNA]</scope>
    <source>
        <strain evidence="2 3">CCTCC AA2014009</strain>
    </source>
</reference>
<proteinExistence type="predicted"/>
<accession>A0A7M2SJS3</accession>
<dbReference type="SUPFAM" id="SSF48613">
    <property type="entry name" value="Heme oxygenase-like"/>
    <property type="match status" value="1"/>
</dbReference>
<dbReference type="PANTHER" id="PTHR40279:SF3">
    <property type="entry name" value="4-AMINOBENZOATE SYNTHASE"/>
    <property type="match status" value="1"/>
</dbReference>
<organism evidence="2 3">
    <name type="scientific">Streptomyces ferrugineus</name>
    <dbReference type="NCBI Taxonomy" id="1413221"/>
    <lineage>
        <taxon>Bacteria</taxon>
        <taxon>Bacillati</taxon>
        <taxon>Actinomycetota</taxon>
        <taxon>Actinomycetes</taxon>
        <taxon>Kitasatosporales</taxon>
        <taxon>Streptomycetaceae</taxon>
        <taxon>Streptomyces</taxon>
    </lineage>
</organism>
<keyword evidence="3" id="KW-1185">Reference proteome</keyword>
<dbReference type="SMART" id="SM01236">
    <property type="entry name" value="Haem_oxygenase_2"/>
    <property type="match status" value="1"/>
</dbReference>
<dbReference type="AlphaFoldDB" id="A0A7M2SJS3"/>
<dbReference type="PANTHER" id="PTHR40279">
    <property type="entry name" value="PQQC-LIKE PROTEIN"/>
    <property type="match status" value="1"/>
</dbReference>
<dbReference type="KEGG" id="sfeu:IM697_42600"/>
<protein>
    <submittedName>
        <fullName evidence="2">Iron-containing redox enzyme family protein</fullName>
    </submittedName>
</protein>
<dbReference type="InterPro" id="IPR039068">
    <property type="entry name" value="PqqC-like"/>
</dbReference>
<evidence type="ECO:0000256" key="1">
    <source>
        <dbReference type="ARBA" id="ARBA00023002"/>
    </source>
</evidence>
<dbReference type="RefSeq" id="WP_194042720.1">
    <property type="nucleotide sequence ID" value="NZ_CP063373.1"/>
</dbReference>
<evidence type="ECO:0000313" key="3">
    <source>
        <dbReference type="Proteomes" id="UP000594205"/>
    </source>
</evidence>
<dbReference type="GO" id="GO:0016491">
    <property type="term" value="F:oxidoreductase activity"/>
    <property type="evidence" value="ECO:0007669"/>
    <property type="project" value="UniProtKB-KW"/>
</dbReference>
<gene>
    <name evidence="2" type="ORF">IM697_42600</name>
</gene>
<sequence>MYTASQHSCTDGRDVLAGGVSELLRDLEHRSADELLRMSDDYGFRGDLAAACRALTSRAYDDGDRAALEEVHGALSLIYDREFSARPVQESDHEREPILRDVAAVLERAVLGHELRRIPEASVAGHPESGPEYVRWLKAVISDHPAGWHPLYHRHLAEHGSTEDLRLLLAQETSLDPRFDDILALLQIGRHGVEKMEIAANYWDEMGNGEHAGVHTTLFSRALEAIGADPEYIRREFLLEAGISGNISACLALSRRHYHKAVGYFGVTEYLAPRRFRCVVDAWRRHDLDEVGIVYHDLHIGVDAGHAAGWFKNVIGPLVSADPAAGRDIALGAMIRLNTSRDYLDALLERMRAGAPVPTGV</sequence>
<name>A0A7M2SJS3_9ACTN</name>